<dbReference type="PROSITE" id="PS50926">
    <property type="entry name" value="TRAM"/>
    <property type="match status" value="1"/>
</dbReference>
<dbReference type="Gene3D" id="2.40.50.1070">
    <property type="match status" value="1"/>
</dbReference>
<dbReference type="Gene3D" id="2.40.50.140">
    <property type="entry name" value="Nucleic acid-binding proteins"/>
    <property type="match status" value="1"/>
</dbReference>
<feature type="binding site" evidence="4">
    <location>
        <position position="395"/>
    </location>
    <ligand>
        <name>S-adenosyl-L-methionine</name>
        <dbReference type="ChEBI" id="CHEBI:59789"/>
    </ligand>
</feature>
<dbReference type="GO" id="GO:0070041">
    <property type="term" value="F:rRNA (uridine-C5-)-methyltransferase activity"/>
    <property type="evidence" value="ECO:0007669"/>
    <property type="project" value="TreeGrafter"/>
</dbReference>
<evidence type="ECO:0000313" key="7">
    <source>
        <dbReference type="Proteomes" id="UP000199708"/>
    </source>
</evidence>
<feature type="binding site" evidence="4">
    <location>
        <position position="347"/>
    </location>
    <ligand>
        <name>S-adenosyl-L-methionine</name>
        <dbReference type="ChEBI" id="CHEBI:59789"/>
    </ligand>
</feature>
<keyword evidence="7" id="KW-1185">Reference proteome</keyword>
<feature type="active site" description="Nucleophile" evidence="4">
    <location>
        <position position="422"/>
    </location>
</feature>
<dbReference type="EMBL" id="FNCK01000005">
    <property type="protein sequence ID" value="SDG32452.1"/>
    <property type="molecule type" value="Genomic_DNA"/>
</dbReference>
<dbReference type="Gene3D" id="3.40.50.150">
    <property type="entry name" value="Vaccinia Virus protein VP39"/>
    <property type="match status" value="1"/>
</dbReference>
<sequence>MKKEIYPTEILEVKITGLDHKGNGYARYVHPPDRGSNGKGLKLFIPNAVPGDKVRVTVPNAKGRKQAVVSFDELLEASPDRNPDIPIKEANAGGTPLISMTYPAQLAYKTQEVKDHLESQGFDPACVRPIIGMDDPTRYRNKMELTFGAEGAIGMHEQGNFTKIIDMKDSVLAPKLFVEVKEVVAEWQQDYQLSYYDKQTQTGLLRNLLLRQSFVTDELMVVIYATQAPSELSEAVADLSQRLSQRFYQLASLQWILHKEATERIQADETHILYGRDYIKDELNGFRYRIWPETFFQANPIQAEKLVQIALEIAQVNNQMRVLDLFCGVGTFSLPLAERAKDLAGIEIVDQSIQSAIRNARDNGLDNTFFMTSDARNGLKRIDAEWGRPDLLLLDPPRSGAGGKVMRAIGRFGTDKIIYVSCFPKSLAEDLGWLRDYGYELVSVQPVDQFPHTTHVECVVLMEKMED</sequence>
<evidence type="ECO:0000313" key="6">
    <source>
        <dbReference type="EMBL" id="SDG32452.1"/>
    </source>
</evidence>
<proteinExistence type="inferred from homology"/>
<dbReference type="CDD" id="cd02440">
    <property type="entry name" value="AdoMet_MTases"/>
    <property type="match status" value="1"/>
</dbReference>
<dbReference type="InterPro" id="IPR029063">
    <property type="entry name" value="SAM-dependent_MTases_sf"/>
</dbReference>
<evidence type="ECO:0000256" key="3">
    <source>
        <dbReference type="ARBA" id="ARBA00022691"/>
    </source>
</evidence>
<organism evidence="6 7">
    <name type="scientific">Facklamia miroungae</name>
    <dbReference type="NCBI Taxonomy" id="120956"/>
    <lineage>
        <taxon>Bacteria</taxon>
        <taxon>Bacillati</taxon>
        <taxon>Bacillota</taxon>
        <taxon>Bacilli</taxon>
        <taxon>Lactobacillales</taxon>
        <taxon>Aerococcaceae</taxon>
        <taxon>Facklamia</taxon>
    </lineage>
</organism>
<evidence type="ECO:0000259" key="5">
    <source>
        <dbReference type="PROSITE" id="PS50926"/>
    </source>
</evidence>
<accession>A0A1G7TBG8</accession>
<dbReference type="Pfam" id="PF05958">
    <property type="entry name" value="tRNA_U5-meth_tr"/>
    <property type="match status" value="1"/>
</dbReference>
<comment type="similarity">
    <text evidence="4">Belongs to the class I-like SAM-binding methyltransferase superfamily. RNA M5U methyltransferase family.</text>
</comment>
<name>A0A1G7TBG8_9LACT</name>
<dbReference type="OrthoDB" id="9804590at2"/>
<dbReference type="InterPro" id="IPR002792">
    <property type="entry name" value="TRAM_dom"/>
</dbReference>
<dbReference type="FunFam" id="3.40.50.150:FF:000009">
    <property type="entry name" value="23S rRNA (Uracil(1939)-C(5))-methyltransferase RlmD"/>
    <property type="match status" value="1"/>
</dbReference>
<keyword evidence="3 4" id="KW-0949">S-adenosyl-L-methionine</keyword>
<protein>
    <submittedName>
        <fullName evidence="6">23S rRNA (Uracil1939-C5)-methyltransferase</fullName>
    </submittedName>
</protein>
<keyword evidence="2 4" id="KW-0808">Transferase</keyword>
<dbReference type="NCBIfam" id="TIGR00479">
    <property type="entry name" value="rumA"/>
    <property type="match status" value="1"/>
</dbReference>
<dbReference type="PROSITE" id="PS01231">
    <property type="entry name" value="TRMA_2"/>
    <property type="match status" value="1"/>
</dbReference>
<dbReference type="Pfam" id="PF01938">
    <property type="entry name" value="TRAM"/>
    <property type="match status" value="1"/>
</dbReference>
<dbReference type="RefSeq" id="WP_090289984.1">
    <property type="nucleotide sequence ID" value="NZ_FNCK01000005.1"/>
</dbReference>
<keyword evidence="1 4" id="KW-0489">Methyltransferase</keyword>
<evidence type="ECO:0000256" key="4">
    <source>
        <dbReference type="PROSITE-ProRule" id="PRU01024"/>
    </source>
</evidence>
<dbReference type="PANTHER" id="PTHR11061">
    <property type="entry name" value="RNA M5U METHYLTRANSFERASE"/>
    <property type="match status" value="1"/>
</dbReference>
<feature type="binding site" evidence="4">
    <location>
        <position position="326"/>
    </location>
    <ligand>
        <name>S-adenosyl-L-methionine</name>
        <dbReference type="ChEBI" id="CHEBI:59789"/>
    </ligand>
</feature>
<dbReference type="GO" id="GO:0070475">
    <property type="term" value="P:rRNA base methylation"/>
    <property type="evidence" value="ECO:0007669"/>
    <property type="project" value="TreeGrafter"/>
</dbReference>
<dbReference type="STRING" id="120956.SAMN05421791_10572"/>
<dbReference type="SUPFAM" id="SSF50249">
    <property type="entry name" value="Nucleic acid-binding proteins"/>
    <property type="match status" value="1"/>
</dbReference>
<dbReference type="SUPFAM" id="SSF53335">
    <property type="entry name" value="S-adenosyl-L-methionine-dependent methyltransferases"/>
    <property type="match status" value="1"/>
</dbReference>
<evidence type="ECO:0000256" key="1">
    <source>
        <dbReference type="ARBA" id="ARBA00022603"/>
    </source>
</evidence>
<dbReference type="PANTHER" id="PTHR11061:SF30">
    <property type="entry name" value="TRNA (URACIL(54)-C(5))-METHYLTRANSFERASE"/>
    <property type="match status" value="1"/>
</dbReference>
<dbReference type="Proteomes" id="UP000199708">
    <property type="component" value="Unassembled WGS sequence"/>
</dbReference>
<dbReference type="InterPro" id="IPR030391">
    <property type="entry name" value="MeTrfase_TrmA_CS"/>
</dbReference>
<dbReference type="PROSITE" id="PS51687">
    <property type="entry name" value="SAM_MT_RNA_M5U"/>
    <property type="match status" value="1"/>
</dbReference>
<feature type="domain" description="TRAM" evidence="5">
    <location>
        <begin position="4"/>
        <end position="69"/>
    </location>
</feature>
<dbReference type="InterPro" id="IPR012340">
    <property type="entry name" value="NA-bd_OB-fold"/>
</dbReference>
<dbReference type="AlphaFoldDB" id="A0A1G7TBG8"/>
<dbReference type="InterPro" id="IPR010280">
    <property type="entry name" value="U5_MeTrfase_fam"/>
</dbReference>
<reference evidence="6 7" key="1">
    <citation type="submission" date="2016-10" db="EMBL/GenBank/DDBJ databases">
        <authorList>
            <person name="de Groot N.N."/>
        </authorList>
    </citation>
    <scope>NUCLEOTIDE SEQUENCE [LARGE SCALE GENOMIC DNA]</scope>
    <source>
        <strain evidence="6 7">ATCC BAA-466</strain>
    </source>
</reference>
<feature type="binding site" evidence="4">
    <location>
        <position position="297"/>
    </location>
    <ligand>
        <name>S-adenosyl-L-methionine</name>
        <dbReference type="ChEBI" id="CHEBI:59789"/>
    </ligand>
</feature>
<evidence type="ECO:0000256" key="2">
    <source>
        <dbReference type="ARBA" id="ARBA00022679"/>
    </source>
</evidence>
<gene>
    <name evidence="6" type="ORF">SAMN05421791_10572</name>
</gene>